<comment type="similarity">
    <text evidence="5">Belongs to the acetokinase family.</text>
</comment>
<comment type="caution">
    <text evidence="5">Lacks conserved residue(s) required for the propagation of feature annotation.</text>
</comment>
<dbReference type="InterPro" id="IPR004372">
    <property type="entry name" value="Ac/propionate_kinase"/>
</dbReference>
<evidence type="ECO:0000256" key="5">
    <source>
        <dbReference type="HAMAP-Rule" id="MF_03131"/>
    </source>
</evidence>
<dbReference type="Pfam" id="PF00871">
    <property type="entry name" value="Acetate_kinase"/>
    <property type="match status" value="1"/>
</dbReference>
<keyword evidence="2 5" id="KW-0547">Nucleotide-binding</keyword>
<name>A0A1Y2G3Y4_9BASI</name>
<evidence type="ECO:0000256" key="3">
    <source>
        <dbReference type="ARBA" id="ARBA00022777"/>
    </source>
</evidence>
<keyword evidence="1 5" id="KW-0808">Transferase</keyword>
<feature type="binding site" evidence="5">
    <location>
        <position position="19"/>
    </location>
    <ligand>
        <name>ATP</name>
        <dbReference type="ChEBI" id="CHEBI:30616"/>
    </ligand>
</feature>
<keyword evidence="5" id="KW-0479">Metal-binding</keyword>
<organism evidence="6 7">
    <name type="scientific">Leucosporidium creatinivorum</name>
    <dbReference type="NCBI Taxonomy" id="106004"/>
    <lineage>
        <taxon>Eukaryota</taxon>
        <taxon>Fungi</taxon>
        <taxon>Dikarya</taxon>
        <taxon>Basidiomycota</taxon>
        <taxon>Pucciniomycotina</taxon>
        <taxon>Microbotryomycetes</taxon>
        <taxon>Leucosporidiales</taxon>
        <taxon>Leucosporidium</taxon>
    </lineage>
</organism>
<keyword evidence="3 5" id="KW-0418">Kinase</keyword>
<dbReference type="UniPathway" id="UPA00340">
    <property type="reaction ID" value="UER00458"/>
</dbReference>
<sequence length="451" mass="49050">MAAAPEYCLAVNCGSSSIKFKLYQTRSQQVLLAGSASNVQGSSPAKFAFKHVPQQQQQDFTDLSEKVERELDSSTSYQDVFEEILRDVTSEQVLGKGGKDRIKVIAHRIVHGGTAKEPVVIKHGDKSEQETLNRMDEVSDFAPLHNHHAMLIVKTCLESLPSATSVLCFDTLFHTTIPAFRTTYAISTPPHDTPVPLVRYGFHGLSYASILKQMSEELSIPSKEVNLVVAHLGSGGSCCLIQGGESKNTSMGLTPLEGLPGGTRSGSLDASLIFHHTPDCSETVEWSGRPISKAEFVLNKESGFKALTGSTDFGEIIQRAFPDSPPSSPSKEQETALLTYNLYLDRLLGFISAYITTLLSSPSPHNELHGLVFSGGIGERSARLRNDVLEHFRWVEELAGSQGGVDDKSNEEGEGRRRITKDGSRISGWVVETDEELECVQLAVAASEAAK</sequence>
<comment type="caution">
    <text evidence="6">The sequence shown here is derived from an EMBL/GenBank/DDBJ whole genome shotgun (WGS) entry which is preliminary data.</text>
</comment>
<dbReference type="SUPFAM" id="SSF53067">
    <property type="entry name" value="Actin-like ATPase domain"/>
    <property type="match status" value="2"/>
</dbReference>
<proteinExistence type="inferred from homology"/>
<feature type="binding site" evidence="5">
    <location>
        <position position="435"/>
    </location>
    <ligand>
        <name>Mg(2+)</name>
        <dbReference type="ChEBI" id="CHEBI:18420"/>
    </ligand>
</feature>
<feature type="site" description="Transition state stabilizer" evidence="5">
    <location>
        <position position="203"/>
    </location>
</feature>
<evidence type="ECO:0000313" key="7">
    <source>
        <dbReference type="Proteomes" id="UP000193467"/>
    </source>
</evidence>
<dbReference type="GO" id="GO:0005524">
    <property type="term" value="F:ATP binding"/>
    <property type="evidence" value="ECO:0007669"/>
    <property type="project" value="UniProtKB-KW"/>
</dbReference>
<dbReference type="GO" id="GO:0006083">
    <property type="term" value="P:acetate metabolic process"/>
    <property type="evidence" value="ECO:0007669"/>
    <property type="project" value="TreeGrafter"/>
</dbReference>
<dbReference type="HAMAP" id="MF_00020">
    <property type="entry name" value="Acetate_kinase"/>
    <property type="match status" value="1"/>
</dbReference>
<dbReference type="InParanoid" id="A0A1Y2G3Y4"/>
<keyword evidence="4 5" id="KW-0067">ATP-binding</keyword>
<dbReference type="InterPro" id="IPR000890">
    <property type="entry name" value="Aliphatic_acid_kin_short-chain"/>
</dbReference>
<dbReference type="Gene3D" id="3.30.420.40">
    <property type="match status" value="2"/>
</dbReference>
<feature type="binding site" evidence="5">
    <location>
        <position position="108"/>
    </location>
    <ligand>
        <name>substrate</name>
    </ligand>
</feature>
<feature type="active site" description="Proton donor/acceptor" evidence="5">
    <location>
        <position position="170"/>
    </location>
</feature>
<keyword evidence="5" id="KW-0460">Magnesium</keyword>
<gene>
    <name evidence="6" type="ORF">BCR35DRAFT_300202</name>
</gene>
<feature type="site" description="Transition state stabilizer" evidence="5">
    <location>
        <position position="264"/>
    </location>
</feature>
<accession>A0A1Y2G3Y4</accession>
<dbReference type="InterPro" id="IPR043129">
    <property type="entry name" value="ATPase_NBD"/>
</dbReference>
<dbReference type="GO" id="GO:0008776">
    <property type="term" value="F:acetate kinase activity"/>
    <property type="evidence" value="ECO:0007669"/>
    <property type="project" value="UniProtKB-UniRule"/>
</dbReference>
<feature type="binding site" evidence="5">
    <location>
        <position position="12"/>
    </location>
    <ligand>
        <name>Mg(2+)</name>
        <dbReference type="ChEBI" id="CHEBI:18420"/>
    </ligand>
</feature>
<comment type="cofactor">
    <cofactor evidence="5">
        <name>Mg(2+)</name>
        <dbReference type="ChEBI" id="CHEBI:18420"/>
    </cofactor>
</comment>
<feature type="binding site" evidence="5">
    <location>
        <begin position="231"/>
        <end position="235"/>
    </location>
    <ligand>
        <name>ATP</name>
        <dbReference type="ChEBI" id="CHEBI:30616"/>
    </ligand>
</feature>
<dbReference type="EMBL" id="MCGR01000005">
    <property type="protein sequence ID" value="ORY89750.1"/>
    <property type="molecule type" value="Genomic_DNA"/>
</dbReference>
<dbReference type="STRING" id="106004.A0A1Y2G3Y4"/>
<keyword evidence="7" id="KW-1185">Reference proteome</keyword>
<dbReference type="PRINTS" id="PR00471">
    <property type="entry name" value="ACETATEKNASE"/>
</dbReference>
<dbReference type="AlphaFoldDB" id="A0A1Y2G3Y4"/>
<protein>
    <recommendedName>
        <fullName evidence="5">Probable acetate kinase</fullName>
        <ecNumber evidence="5">2.7.2.1</ecNumber>
    </recommendedName>
    <alternativeName>
        <fullName evidence="5">Acetokinase</fullName>
    </alternativeName>
</protein>
<dbReference type="PANTHER" id="PTHR21060:SF15">
    <property type="entry name" value="ACETATE KINASE-RELATED"/>
    <property type="match status" value="1"/>
</dbReference>
<evidence type="ECO:0000256" key="1">
    <source>
        <dbReference type="ARBA" id="ARBA00022679"/>
    </source>
</evidence>
<dbReference type="EC" id="2.7.2.1" evidence="5"/>
<dbReference type="OrthoDB" id="67445at2759"/>
<comment type="catalytic activity">
    <reaction evidence="5">
        <text>acetate + ATP = acetyl phosphate + ADP</text>
        <dbReference type="Rhea" id="RHEA:11352"/>
        <dbReference type="ChEBI" id="CHEBI:22191"/>
        <dbReference type="ChEBI" id="CHEBI:30089"/>
        <dbReference type="ChEBI" id="CHEBI:30616"/>
        <dbReference type="ChEBI" id="CHEBI:456216"/>
        <dbReference type="EC" id="2.7.2.1"/>
    </reaction>
</comment>
<reference evidence="6 7" key="1">
    <citation type="submission" date="2016-07" db="EMBL/GenBank/DDBJ databases">
        <title>Pervasive Adenine N6-methylation of Active Genes in Fungi.</title>
        <authorList>
            <consortium name="DOE Joint Genome Institute"/>
            <person name="Mondo S.J."/>
            <person name="Dannebaum R.O."/>
            <person name="Kuo R.C."/>
            <person name="Labutti K."/>
            <person name="Haridas S."/>
            <person name="Kuo A."/>
            <person name="Salamov A."/>
            <person name="Ahrendt S.R."/>
            <person name="Lipzen A."/>
            <person name="Sullivan W."/>
            <person name="Andreopoulos W.B."/>
            <person name="Clum A."/>
            <person name="Lindquist E."/>
            <person name="Daum C."/>
            <person name="Ramamoorthy G.K."/>
            <person name="Gryganskyi A."/>
            <person name="Culley D."/>
            <person name="Magnuson J.K."/>
            <person name="James T.Y."/>
            <person name="O'Malley M.A."/>
            <person name="Stajich J.E."/>
            <person name="Spatafora J.W."/>
            <person name="Visel A."/>
            <person name="Grigoriev I.V."/>
        </authorList>
    </citation>
    <scope>NUCLEOTIDE SEQUENCE [LARGE SCALE GENOMIC DNA]</scope>
    <source>
        <strain evidence="6 7">62-1032</strain>
    </source>
</reference>
<evidence type="ECO:0000256" key="4">
    <source>
        <dbReference type="ARBA" id="ARBA00022840"/>
    </source>
</evidence>
<evidence type="ECO:0000256" key="2">
    <source>
        <dbReference type="ARBA" id="ARBA00022741"/>
    </source>
</evidence>
<comment type="pathway">
    <text evidence="5">Metabolic intermediate biosynthesis; acetyl-CoA biosynthesis; acetyl-CoA from acetate: step 1/2.</text>
</comment>
<dbReference type="GO" id="GO:0006085">
    <property type="term" value="P:acetyl-CoA biosynthetic process"/>
    <property type="evidence" value="ECO:0007669"/>
    <property type="project" value="UniProtKB-UniRule"/>
</dbReference>
<dbReference type="GO" id="GO:0000287">
    <property type="term" value="F:magnesium ion binding"/>
    <property type="evidence" value="ECO:0007669"/>
    <property type="project" value="UniProtKB-UniRule"/>
</dbReference>
<dbReference type="PANTHER" id="PTHR21060">
    <property type="entry name" value="ACETATE KINASE"/>
    <property type="match status" value="1"/>
</dbReference>
<dbReference type="Proteomes" id="UP000193467">
    <property type="component" value="Unassembled WGS sequence"/>
</dbReference>
<evidence type="ECO:0000313" key="6">
    <source>
        <dbReference type="EMBL" id="ORY89750.1"/>
    </source>
</evidence>